<evidence type="ECO:0000313" key="10">
    <source>
        <dbReference type="Proteomes" id="UP001302812"/>
    </source>
</evidence>
<dbReference type="GeneID" id="89939707"/>
<feature type="transmembrane region" description="Helical" evidence="7">
    <location>
        <begin position="338"/>
        <end position="360"/>
    </location>
</feature>
<feature type="transmembrane region" description="Helical" evidence="7">
    <location>
        <begin position="200"/>
        <end position="223"/>
    </location>
</feature>
<evidence type="ECO:0000256" key="6">
    <source>
        <dbReference type="SAM" id="MobiDB-lite"/>
    </source>
</evidence>
<dbReference type="GO" id="GO:0012505">
    <property type="term" value="C:endomembrane system"/>
    <property type="evidence" value="ECO:0007669"/>
    <property type="project" value="UniProtKB-SubCell"/>
</dbReference>
<organism evidence="9 10">
    <name type="scientific">Canariomyces notabilis</name>
    <dbReference type="NCBI Taxonomy" id="2074819"/>
    <lineage>
        <taxon>Eukaryota</taxon>
        <taxon>Fungi</taxon>
        <taxon>Dikarya</taxon>
        <taxon>Ascomycota</taxon>
        <taxon>Pezizomycotina</taxon>
        <taxon>Sordariomycetes</taxon>
        <taxon>Sordariomycetidae</taxon>
        <taxon>Sordariales</taxon>
        <taxon>Chaetomiaceae</taxon>
        <taxon>Canariomyces</taxon>
    </lineage>
</organism>
<keyword evidence="10" id="KW-1185">Reference proteome</keyword>
<feature type="transmembrane region" description="Helical" evidence="7">
    <location>
        <begin position="274"/>
        <end position="294"/>
    </location>
</feature>
<protein>
    <submittedName>
        <fullName evidence="9">MFS general substrate transporter</fullName>
    </submittedName>
</protein>
<dbReference type="Proteomes" id="UP001302812">
    <property type="component" value="Unassembled WGS sequence"/>
</dbReference>
<dbReference type="InterPro" id="IPR036259">
    <property type="entry name" value="MFS_trans_sf"/>
</dbReference>
<feature type="transmembrane region" description="Helical" evidence="7">
    <location>
        <begin position="229"/>
        <end position="253"/>
    </location>
</feature>
<proteinExistence type="predicted"/>
<comment type="caution">
    <text evidence="9">The sequence shown here is derived from an EMBL/GenBank/DDBJ whole genome shotgun (WGS) entry which is preliminary data.</text>
</comment>
<dbReference type="InterPro" id="IPR020846">
    <property type="entry name" value="MFS_dom"/>
</dbReference>
<keyword evidence="4 7" id="KW-1133">Transmembrane helix</keyword>
<feature type="transmembrane region" description="Helical" evidence="7">
    <location>
        <begin position="400"/>
        <end position="419"/>
    </location>
</feature>
<dbReference type="GO" id="GO:0015174">
    <property type="term" value="F:basic amino acid transmembrane transporter activity"/>
    <property type="evidence" value="ECO:0007669"/>
    <property type="project" value="TreeGrafter"/>
</dbReference>
<accession>A0AAN6QLY3</accession>
<feature type="domain" description="Major facilitator superfamily (MFS) profile" evidence="8">
    <location>
        <begin position="78"/>
        <end position="564"/>
    </location>
</feature>
<feature type="transmembrane region" description="Helical" evidence="7">
    <location>
        <begin position="75"/>
        <end position="100"/>
    </location>
</feature>
<evidence type="ECO:0000256" key="7">
    <source>
        <dbReference type="SAM" id="Phobius"/>
    </source>
</evidence>
<keyword evidence="5 7" id="KW-0472">Membrane</keyword>
<comment type="subcellular location">
    <subcellularLocation>
        <location evidence="1">Endomembrane system</location>
        <topology evidence="1">Multi-pass membrane protein</topology>
    </subcellularLocation>
</comment>
<dbReference type="PANTHER" id="PTHR23501">
    <property type="entry name" value="MAJOR FACILITATOR SUPERFAMILY"/>
    <property type="match status" value="1"/>
</dbReference>
<dbReference type="SUPFAM" id="SSF103473">
    <property type="entry name" value="MFS general substrate transporter"/>
    <property type="match status" value="1"/>
</dbReference>
<gene>
    <name evidence="9" type="ORF">N656DRAFT_781431</name>
</gene>
<feature type="region of interest" description="Disordered" evidence="6">
    <location>
        <begin position="1"/>
        <end position="68"/>
    </location>
</feature>
<feature type="transmembrane region" description="Helical" evidence="7">
    <location>
        <begin position="541"/>
        <end position="560"/>
    </location>
</feature>
<evidence type="ECO:0000313" key="9">
    <source>
        <dbReference type="EMBL" id="KAK4110659.1"/>
    </source>
</evidence>
<evidence type="ECO:0000256" key="1">
    <source>
        <dbReference type="ARBA" id="ARBA00004127"/>
    </source>
</evidence>
<feature type="transmembrane region" description="Helical" evidence="7">
    <location>
        <begin position="300"/>
        <end position="318"/>
    </location>
</feature>
<sequence length="574" mass="60641">MTSGSVPPEPARSEPLSGDSQGATTDTTNITETTPLLSQPKPNGPPSSSNTPTSSEDPEDETTLLPPSLPSPARLYLTLGSSYVGVFLGAVDASIMATLSAPIASEFRSLSLLSWLATAYLIANATFQPLSGRLTDIFGRGPGLVFSNAMFALGNLVCGVARDEGGMIAGRVIAGVGGGGLMSISTFLASDLVPLKKRGVVQGLGNIAYGTGAMLGGVFGGFINDTSPWGWRLAFLIQVPIVVVSGLLVYILVDVPPKISNKSLLKRIDFGGSFLTVGFLVSVLLGLNAGGNLVPWTDPLVLTTIPLGCVILVVLVWWESRAKQPIIPVRLLLHRTVITACITNFLCTMVMMMTMFYVPLYLQVLGHSATQAGLRVLASSAGVSISSIGCGLIMKKTGKYVGLGIVTLSVLILSASLNATLDENTQNWVPFVSMALHGAGYGGMLTVTLLACIAAVDHSHQAVITSSTYAFRSVGATLGITVASTVYQNILKSRLWDRFGHLPGAAEAISRIRDDLSELKRLPEGFSYEGVIRSFMEAFRGVWLTALSLTVVALISISLMKQHKLHSNLARQDE</sequence>
<dbReference type="AlphaFoldDB" id="A0AAN6QLY3"/>
<evidence type="ECO:0000256" key="2">
    <source>
        <dbReference type="ARBA" id="ARBA00022448"/>
    </source>
</evidence>
<feature type="transmembrane region" description="Helical" evidence="7">
    <location>
        <begin position="469"/>
        <end position="490"/>
    </location>
</feature>
<dbReference type="PROSITE" id="PS50850">
    <property type="entry name" value="MFS"/>
    <property type="match status" value="1"/>
</dbReference>
<dbReference type="InterPro" id="IPR011701">
    <property type="entry name" value="MFS"/>
</dbReference>
<dbReference type="EMBL" id="MU853349">
    <property type="protein sequence ID" value="KAK4110659.1"/>
    <property type="molecule type" value="Genomic_DNA"/>
</dbReference>
<dbReference type="GO" id="GO:0000329">
    <property type="term" value="C:fungal-type vacuole membrane"/>
    <property type="evidence" value="ECO:0007669"/>
    <property type="project" value="TreeGrafter"/>
</dbReference>
<feature type="transmembrane region" description="Helical" evidence="7">
    <location>
        <begin position="112"/>
        <end position="131"/>
    </location>
</feature>
<dbReference type="Gene3D" id="1.20.1250.20">
    <property type="entry name" value="MFS general substrate transporter like domains"/>
    <property type="match status" value="2"/>
</dbReference>
<reference evidence="9" key="1">
    <citation type="journal article" date="2023" name="Mol. Phylogenet. Evol.">
        <title>Genome-scale phylogeny and comparative genomics of the fungal order Sordariales.</title>
        <authorList>
            <person name="Hensen N."/>
            <person name="Bonometti L."/>
            <person name="Westerberg I."/>
            <person name="Brannstrom I.O."/>
            <person name="Guillou S."/>
            <person name="Cros-Aarteil S."/>
            <person name="Calhoun S."/>
            <person name="Haridas S."/>
            <person name="Kuo A."/>
            <person name="Mondo S."/>
            <person name="Pangilinan J."/>
            <person name="Riley R."/>
            <person name="LaButti K."/>
            <person name="Andreopoulos B."/>
            <person name="Lipzen A."/>
            <person name="Chen C."/>
            <person name="Yan M."/>
            <person name="Daum C."/>
            <person name="Ng V."/>
            <person name="Clum A."/>
            <person name="Steindorff A."/>
            <person name="Ohm R.A."/>
            <person name="Martin F."/>
            <person name="Silar P."/>
            <person name="Natvig D.O."/>
            <person name="Lalanne C."/>
            <person name="Gautier V."/>
            <person name="Ament-Velasquez S.L."/>
            <person name="Kruys A."/>
            <person name="Hutchinson M.I."/>
            <person name="Powell A.J."/>
            <person name="Barry K."/>
            <person name="Miller A.N."/>
            <person name="Grigoriev I.V."/>
            <person name="Debuchy R."/>
            <person name="Gladieux P."/>
            <person name="Hiltunen Thoren M."/>
            <person name="Johannesson H."/>
        </authorList>
    </citation>
    <scope>NUCLEOTIDE SEQUENCE</scope>
    <source>
        <strain evidence="9">CBS 508.74</strain>
    </source>
</reference>
<dbReference type="PANTHER" id="PTHR23501:SF191">
    <property type="entry name" value="VACUOLAR BASIC AMINO ACID TRANSPORTER 4"/>
    <property type="match status" value="1"/>
</dbReference>
<keyword evidence="2" id="KW-0813">Transport</keyword>
<feature type="transmembrane region" description="Helical" evidence="7">
    <location>
        <begin position="439"/>
        <end position="457"/>
    </location>
</feature>
<dbReference type="Pfam" id="PF07690">
    <property type="entry name" value="MFS_1"/>
    <property type="match status" value="1"/>
</dbReference>
<dbReference type="RefSeq" id="XP_064668229.1">
    <property type="nucleotide sequence ID" value="XM_064815582.1"/>
</dbReference>
<reference evidence="9" key="2">
    <citation type="submission" date="2023-05" db="EMBL/GenBank/DDBJ databases">
        <authorList>
            <consortium name="Lawrence Berkeley National Laboratory"/>
            <person name="Steindorff A."/>
            <person name="Hensen N."/>
            <person name="Bonometti L."/>
            <person name="Westerberg I."/>
            <person name="Brannstrom I.O."/>
            <person name="Guillou S."/>
            <person name="Cros-Aarteil S."/>
            <person name="Calhoun S."/>
            <person name="Haridas S."/>
            <person name="Kuo A."/>
            <person name="Mondo S."/>
            <person name="Pangilinan J."/>
            <person name="Riley R."/>
            <person name="Labutti K."/>
            <person name="Andreopoulos B."/>
            <person name="Lipzen A."/>
            <person name="Chen C."/>
            <person name="Yanf M."/>
            <person name="Daum C."/>
            <person name="Ng V."/>
            <person name="Clum A."/>
            <person name="Ohm R."/>
            <person name="Martin F."/>
            <person name="Silar P."/>
            <person name="Natvig D."/>
            <person name="Lalanne C."/>
            <person name="Gautier V."/>
            <person name="Ament-Velasquez S.L."/>
            <person name="Kruys A."/>
            <person name="Hutchinson M.I."/>
            <person name="Powell A.J."/>
            <person name="Barry K."/>
            <person name="Miller A.N."/>
            <person name="Grigoriev I.V."/>
            <person name="Debuchy R."/>
            <person name="Gladieux P."/>
            <person name="Thoren M.H."/>
            <person name="Johannesson H."/>
        </authorList>
    </citation>
    <scope>NUCLEOTIDE SEQUENCE</scope>
    <source>
        <strain evidence="9">CBS 508.74</strain>
    </source>
</reference>
<evidence type="ECO:0000256" key="4">
    <source>
        <dbReference type="ARBA" id="ARBA00022989"/>
    </source>
</evidence>
<keyword evidence="3 7" id="KW-0812">Transmembrane</keyword>
<evidence type="ECO:0000259" key="8">
    <source>
        <dbReference type="PROSITE" id="PS50850"/>
    </source>
</evidence>
<feature type="transmembrane region" description="Helical" evidence="7">
    <location>
        <begin position="168"/>
        <end position="188"/>
    </location>
</feature>
<feature type="transmembrane region" description="Helical" evidence="7">
    <location>
        <begin position="372"/>
        <end position="393"/>
    </location>
</feature>
<evidence type="ECO:0000256" key="3">
    <source>
        <dbReference type="ARBA" id="ARBA00022692"/>
    </source>
</evidence>
<name>A0AAN6QLY3_9PEZI</name>
<evidence type="ECO:0000256" key="5">
    <source>
        <dbReference type="ARBA" id="ARBA00023136"/>
    </source>
</evidence>
<feature type="compositionally biased region" description="Low complexity" evidence="6">
    <location>
        <begin position="24"/>
        <end position="55"/>
    </location>
</feature>